<reference evidence="3" key="1">
    <citation type="submission" date="2017-10" db="EMBL/GenBank/DDBJ databases">
        <title>Completed PacBio SMRT sequence of Methylosinus trichosporium OB3b reveals presence of a third large plasmid.</title>
        <authorList>
            <person name="Charles T.C."/>
            <person name="Lynch M.D.J."/>
            <person name="Heil J.R."/>
            <person name="Cheng J."/>
        </authorList>
    </citation>
    <scope>NUCLEOTIDE SEQUENCE [LARGE SCALE GENOMIC DNA]</scope>
    <source>
        <strain evidence="3">OB3b</strain>
    </source>
</reference>
<dbReference type="AlphaFoldDB" id="A0A2D2CXH8"/>
<dbReference type="SUPFAM" id="SSF102114">
    <property type="entry name" value="Radical SAM enzymes"/>
    <property type="match status" value="1"/>
</dbReference>
<feature type="domain" description="Radical SAM core" evidence="1">
    <location>
        <begin position="17"/>
        <end position="179"/>
    </location>
</feature>
<dbReference type="KEGG" id="mtw:CQW49_05745"/>
<dbReference type="GO" id="GO:0051536">
    <property type="term" value="F:iron-sulfur cluster binding"/>
    <property type="evidence" value="ECO:0007669"/>
    <property type="project" value="InterPro"/>
</dbReference>
<protein>
    <recommendedName>
        <fullName evidence="1">Radical SAM core domain-containing protein</fullName>
    </recommendedName>
</protein>
<dbReference type="GO" id="GO:0003824">
    <property type="term" value="F:catalytic activity"/>
    <property type="evidence" value="ECO:0007669"/>
    <property type="project" value="InterPro"/>
</dbReference>
<organism evidence="2 3">
    <name type="scientific">Methylosinus trichosporium (strain ATCC 35070 / NCIMB 11131 / UNIQEM 75 / OB3b)</name>
    <dbReference type="NCBI Taxonomy" id="595536"/>
    <lineage>
        <taxon>Bacteria</taxon>
        <taxon>Pseudomonadati</taxon>
        <taxon>Pseudomonadota</taxon>
        <taxon>Alphaproteobacteria</taxon>
        <taxon>Hyphomicrobiales</taxon>
        <taxon>Methylocystaceae</taxon>
        <taxon>Methylosinus</taxon>
    </lineage>
</organism>
<gene>
    <name evidence="2" type="ORF">CQW49_05745</name>
</gene>
<dbReference type="InterPro" id="IPR007197">
    <property type="entry name" value="rSAM"/>
</dbReference>
<accession>A0A2D2CXH8</accession>
<evidence type="ECO:0000313" key="3">
    <source>
        <dbReference type="Proteomes" id="UP000230709"/>
    </source>
</evidence>
<dbReference type="EMBL" id="CP023737">
    <property type="protein sequence ID" value="ATQ67452.1"/>
    <property type="molecule type" value="Genomic_DNA"/>
</dbReference>
<dbReference type="Proteomes" id="UP000230709">
    <property type="component" value="Chromosome"/>
</dbReference>
<dbReference type="RefSeq" id="WP_003608685.1">
    <property type="nucleotide sequence ID" value="NZ_ADVE02000001.1"/>
</dbReference>
<dbReference type="STRING" id="595536.GCA_000178815_04009"/>
<name>A0A2D2CXH8_METT3</name>
<dbReference type="Pfam" id="PF04055">
    <property type="entry name" value="Radical_SAM"/>
    <property type="match status" value="1"/>
</dbReference>
<sequence length="338" mass="39727">MGREIIITGITLHANGTTCYHHCRYCQLRSYKTSGVLFPRYLALIERFVAWRAAHRPDFEIWPWFGNSDDHDDETLEGVQRIDEMQNWVSRNALLGGVAHRTRTEMREWLEKRRRLGVDTIVATFSGHGDKHDYWNNMPGNYQFQMETLRLARDMGFRLQQRVILLRDNLASLEALFDELDGVGGADSERWSLPLFYSGLARRLEAERLTRSDFEMLSPRVRASLRSDYANWRSEREWIEFVRSTPAEAEEMAVDLRLDEEALSWAEARSCEEVVVELSEKWRTAYHAAPSRQELCLVSGDERNDRVYFNVGQMEKAWFDRYRTTGNCDFDLRSTHFF</sequence>
<dbReference type="InterPro" id="IPR058240">
    <property type="entry name" value="rSAM_sf"/>
</dbReference>
<proteinExistence type="predicted"/>
<evidence type="ECO:0000259" key="1">
    <source>
        <dbReference type="Pfam" id="PF04055"/>
    </source>
</evidence>
<keyword evidence="3" id="KW-1185">Reference proteome</keyword>
<evidence type="ECO:0000313" key="2">
    <source>
        <dbReference type="EMBL" id="ATQ67452.1"/>
    </source>
</evidence>